<dbReference type="EMBL" id="CAIIXF020000006">
    <property type="protein sequence ID" value="CAH1785238.1"/>
    <property type="molecule type" value="Genomic_DNA"/>
</dbReference>
<organism evidence="2 3">
    <name type="scientific">Owenia fusiformis</name>
    <name type="common">Polychaete worm</name>
    <dbReference type="NCBI Taxonomy" id="6347"/>
    <lineage>
        <taxon>Eukaryota</taxon>
        <taxon>Metazoa</taxon>
        <taxon>Spiralia</taxon>
        <taxon>Lophotrochozoa</taxon>
        <taxon>Annelida</taxon>
        <taxon>Polychaeta</taxon>
        <taxon>Sedentaria</taxon>
        <taxon>Canalipalpata</taxon>
        <taxon>Sabellida</taxon>
        <taxon>Oweniida</taxon>
        <taxon>Oweniidae</taxon>
        <taxon>Owenia</taxon>
    </lineage>
</organism>
<evidence type="ECO:0000256" key="1">
    <source>
        <dbReference type="SAM" id="MobiDB-lite"/>
    </source>
</evidence>
<feature type="compositionally biased region" description="Basic and acidic residues" evidence="1">
    <location>
        <begin position="178"/>
        <end position="192"/>
    </location>
</feature>
<name>A0A8J1UHA8_OWEFU</name>
<reference evidence="2" key="1">
    <citation type="submission" date="2022-03" db="EMBL/GenBank/DDBJ databases">
        <authorList>
            <person name="Martin C."/>
        </authorList>
    </citation>
    <scope>NUCLEOTIDE SEQUENCE</scope>
</reference>
<protein>
    <submittedName>
        <fullName evidence="2">Uncharacterized protein</fullName>
    </submittedName>
</protein>
<proteinExistence type="predicted"/>
<accession>A0A8J1UHA8</accession>
<feature type="region of interest" description="Disordered" evidence="1">
    <location>
        <begin position="123"/>
        <end position="144"/>
    </location>
</feature>
<dbReference type="AlphaFoldDB" id="A0A8J1UHA8"/>
<comment type="caution">
    <text evidence="2">The sequence shown here is derived from an EMBL/GenBank/DDBJ whole genome shotgun (WGS) entry which is preliminary data.</text>
</comment>
<feature type="compositionally biased region" description="Basic residues" evidence="1">
    <location>
        <begin position="1"/>
        <end position="10"/>
    </location>
</feature>
<feature type="compositionally biased region" description="Polar residues" evidence="1">
    <location>
        <begin position="56"/>
        <end position="68"/>
    </location>
</feature>
<evidence type="ECO:0000313" key="2">
    <source>
        <dbReference type="EMBL" id="CAH1785238.1"/>
    </source>
</evidence>
<sequence length="368" mass="40824">MWKTLKKTFKGKSSSKSTSTRKRGRHRENGEESVQPPDTVNAGTQTEPCNKDTLGGRSSLQTLNTQSSGIGGSQDLLASPYGSNLSFHHHHHHTYNYSTYGPNSNFGTQTSVTENTCHVDNIRGFQDADRRNNSDRRTKEGYYSNDDEGGFCVHEMNTSICMSSPKVTLGHLNNDASGTRRPDESSNTREPVESSDGVHGGDGCEAEREIENTLYGLNPSLRKLRTTSLPPSLEKYSNLEQASSLNVIWDPLTGNQLYGIGARPKNSSANRPVENDERSLVVPRPKNGSNEAINRRNVLQRSEASLASPDNTSNKRWEEMLQRRQEQSRKRAEFFSNHDVSGAACDGKKAISLTTLTRSRILYTIGEK</sequence>
<feature type="region of interest" description="Disordered" evidence="1">
    <location>
        <begin position="260"/>
        <end position="295"/>
    </location>
</feature>
<feature type="compositionally biased region" description="Basic and acidic residues" evidence="1">
    <location>
        <begin position="126"/>
        <end position="140"/>
    </location>
</feature>
<dbReference type="Proteomes" id="UP000749559">
    <property type="component" value="Unassembled WGS sequence"/>
</dbReference>
<evidence type="ECO:0000313" key="3">
    <source>
        <dbReference type="Proteomes" id="UP000749559"/>
    </source>
</evidence>
<keyword evidence="3" id="KW-1185">Reference proteome</keyword>
<feature type="compositionally biased region" description="Polar residues" evidence="1">
    <location>
        <begin position="36"/>
        <end position="48"/>
    </location>
</feature>
<feature type="region of interest" description="Disordered" evidence="1">
    <location>
        <begin position="1"/>
        <end position="68"/>
    </location>
</feature>
<feature type="region of interest" description="Disordered" evidence="1">
    <location>
        <begin position="171"/>
        <end position="204"/>
    </location>
</feature>
<gene>
    <name evidence="2" type="ORF">OFUS_LOCUS11328</name>
</gene>